<evidence type="ECO:0000313" key="3">
    <source>
        <dbReference type="EMBL" id="MBK1706643.1"/>
    </source>
</evidence>
<dbReference type="InterPro" id="IPR033399">
    <property type="entry name" value="TP_0789-like"/>
</dbReference>
<proteinExistence type="predicted"/>
<name>A0AAJ0U7A6_9GAMM</name>
<evidence type="ECO:0000259" key="2">
    <source>
        <dbReference type="Pfam" id="PF17131"/>
    </source>
</evidence>
<sequence>MLPASAADALERGRALAQRVDNRPDGDDAASQGTMVLSEAGREPRVRKLYSFRREGAGGEVANLIRFTAPADIADTGLLTIDHADGSTDQWIYLPALKRDRRIPSSRRGGRFVGSDLFYEDLQDRDVDEDRHRWLREETLEGVKTEVLESVPIDPDSSVYGRRLSWIHPETLIPMRVDFYRPGEPRPFKRLRVYKVERIQGYWTVTDSVMKDLESQHQTRVVNEQTVYDRNLPERLFTNRALQDPSLEQRFRP</sequence>
<feature type="compositionally biased region" description="Basic and acidic residues" evidence="1">
    <location>
        <begin position="9"/>
        <end position="26"/>
    </location>
</feature>
<reference evidence="3" key="2">
    <citation type="journal article" date="2020" name="Microorganisms">
        <title>Osmotic Adaptation and Compatible Solute Biosynthesis of Phototrophic Bacteria as Revealed from Genome Analyses.</title>
        <authorList>
            <person name="Imhoff J.F."/>
            <person name="Rahn T."/>
            <person name="Kunzel S."/>
            <person name="Keller A."/>
            <person name="Neulinger S.C."/>
        </authorList>
    </citation>
    <scope>NUCLEOTIDE SEQUENCE</scope>
    <source>
        <strain evidence="3">DSM 11080</strain>
    </source>
</reference>
<reference evidence="3" key="1">
    <citation type="submission" date="2017-08" db="EMBL/GenBank/DDBJ databases">
        <authorList>
            <person name="Imhoff J.F."/>
            <person name="Rahn T."/>
            <person name="Kuenzel S."/>
            <person name="Neulinger S.C."/>
        </authorList>
    </citation>
    <scope>NUCLEOTIDE SEQUENCE</scope>
    <source>
        <strain evidence="3">DSM 11080</strain>
    </source>
</reference>
<accession>A0AAJ0U7A6</accession>
<keyword evidence="3" id="KW-0449">Lipoprotein</keyword>
<dbReference type="Gene3D" id="2.50.20.10">
    <property type="entry name" value="Lipoprotein localisation LolA/LolB/LppX"/>
    <property type="match status" value="1"/>
</dbReference>
<dbReference type="AlphaFoldDB" id="A0AAJ0U7A6"/>
<organism evidence="3 4">
    <name type="scientific">Halochromatium glycolicum</name>
    <dbReference type="NCBI Taxonomy" id="85075"/>
    <lineage>
        <taxon>Bacteria</taxon>
        <taxon>Pseudomonadati</taxon>
        <taxon>Pseudomonadota</taxon>
        <taxon>Gammaproteobacteria</taxon>
        <taxon>Chromatiales</taxon>
        <taxon>Chromatiaceae</taxon>
        <taxon>Halochromatium</taxon>
    </lineage>
</organism>
<dbReference type="Pfam" id="PF17131">
    <property type="entry name" value="LolA_like"/>
    <property type="match status" value="1"/>
</dbReference>
<keyword evidence="4" id="KW-1185">Reference proteome</keyword>
<comment type="caution">
    <text evidence="3">The sequence shown here is derived from an EMBL/GenBank/DDBJ whole genome shotgun (WGS) entry which is preliminary data.</text>
</comment>
<dbReference type="Proteomes" id="UP001296776">
    <property type="component" value="Unassembled WGS sequence"/>
</dbReference>
<evidence type="ECO:0000313" key="4">
    <source>
        <dbReference type="Proteomes" id="UP001296776"/>
    </source>
</evidence>
<feature type="domain" description="Uncharacterized protein TP-0789" evidence="2">
    <location>
        <begin position="61"/>
        <end position="243"/>
    </location>
</feature>
<feature type="region of interest" description="Disordered" evidence="1">
    <location>
        <begin position="1"/>
        <end position="33"/>
    </location>
</feature>
<gene>
    <name evidence="3" type="ORF">CKO40_19360</name>
</gene>
<evidence type="ECO:0000256" key="1">
    <source>
        <dbReference type="SAM" id="MobiDB-lite"/>
    </source>
</evidence>
<dbReference type="EMBL" id="NRSJ01000047">
    <property type="protein sequence ID" value="MBK1706643.1"/>
    <property type="molecule type" value="Genomic_DNA"/>
</dbReference>
<dbReference type="RefSeq" id="WP_420827399.1">
    <property type="nucleotide sequence ID" value="NZ_NRSJ01000047.1"/>
</dbReference>
<dbReference type="CDD" id="cd16329">
    <property type="entry name" value="LolA_like"/>
    <property type="match status" value="1"/>
</dbReference>
<protein>
    <submittedName>
        <fullName evidence="3">Outer membrane lipoprotein-sorting protein</fullName>
    </submittedName>
</protein>